<evidence type="ECO:0000313" key="8">
    <source>
        <dbReference type="Proteomes" id="UP000257055"/>
    </source>
</evidence>
<feature type="domain" description="Lipopolysaccharide assembly protein A" evidence="6">
    <location>
        <begin position="29"/>
        <end position="64"/>
    </location>
</feature>
<dbReference type="EMBL" id="LARY01000002">
    <property type="protein sequence ID" value="RDX01383.1"/>
    <property type="molecule type" value="Genomic_DNA"/>
</dbReference>
<organism evidence="7 8">
    <name type="scientific">Listeria kieliensis</name>
    <dbReference type="NCBI Taxonomy" id="1621700"/>
    <lineage>
        <taxon>Bacteria</taxon>
        <taxon>Bacillati</taxon>
        <taxon>Bacillota</taxon>
        <taxon>Bacilli</taxon>
        <taxon>Bacillales</taxon>
        <taxon>Listeriaceae</taxon>
        <taxon>Listeria</taxon>
    </lineage>
</organism>
<name>A0A3D8TRM2_9LIST</name>
<accession>A0A3D8TRM2</accession>
<evidence type="ECO:0000256" key="3">
    <source>
        <dbReference type="ARBA" id="ARBA00022989"/>
    </source>
</evidence>
<keyword evidence="8" id="KW-1185">Reference proteome</keyword>
<dbReference type="AlphaFoldDB" id="A0A3D8TRM2"/>
<sequence>MENESKKISIKLIINIVLIVLIILFMVFNRQHVTVHFLFGQMSVPLFMVIAISAVLGWLAGFIIPKIRSKSKKRNG</sequence>
<dbReference type="Proteomes" id="UP000257055">
    <property type="component" value="Unassembled WGS sequence"/>
</dbReference>
<comment type="caution">
    <text evidence="7">The sequence shown here is derived from an EMBL/GenBank/DDBJ whole genome shotgun (WGS) entry which is preliminary data.</text>
</comment>
<dbReference type="GO" id="GO:0005886">
    <property type="term" value="C:plasma membrane"/>
    <property type="evidence" value="ECO:0007669"/>
    <property type="project" value="InterPro"/>
</dbReference>
<dbReference type="InterPro" id="IPR010445">
    <property type="entry name" value="LapA_dom"/>
</dbReference>
<keyword evidence="2 5" id="KW-0812">Transmembrane</keyword>
<dbReference type="Pfam" id="PF06305">
    <property type="entry name" value="LapA_dom"/>
    <property type="match status" value="1"/>
</dbReference>
<evidence type="ECO:0000256" key="5">
    <source>
        <dbReference type="SAM" id="Phobius"/>
    </source>
</evidence>
<evidence type="ECO:0000256" key="1">
    <source>
        <dbReference type="ARBA" id="ARBA00022475"/>
    </source>
</evidence>
<reference evidence="8" key="1">
    <citation type="submission" date="2015-04" db="EMBL/GenBank/DDBJ databases">
        <authorList>
            <person name="Schardt J."/>
            <person name="Mueller-Herbst S."/>
            <person name="Scherer S."/>
            <person name="Huptas C."/>
        </authorList>
    </citation>
    <scope>NUCLEOTIDE SEQUENCE [LARGE SCALE GENOMIC DNA]</scope>
    <source>
        <strain evidence="8">Kiel-L1</strain>
    </source>
</reference>
<feature type="transmembrane region" description="Helical" evidence="5">
    <location>
        <begin position="12"/>
        <end position="30"/>
    </location>
</feature>
<feature type="transmembrane region" description="Helical" evidence="5">
    <location>
        <begin position="42"/>
        <end position="64"/>
    </location>
</feature>
<dbReference type="RefSeq" id="WP_115753642.1">
    <property type="nucleotide sequence ID" value="NZ_LARY01000002.1"/>
</dbReference>
<protein>
    <recommendedName>
        <fullName evidence="6">Lipopolysaccharide assembly protein A domain-containing protein</fullName>
    </recommendedName>
</protein>
<evidence type="ECO:0000259" key="6">
    <source>
        <dbReference type="Pfam" id="PF06305"/>
    </source>
</evidence>
<evidence type="ECO:0000256" key="2">
    <source>
        <dbReference type="ARBA" id="ARBA00022692"/>
    </source>
</evidence>
<evidence type="ECO:0000256" key="4">
    <source>
        <dbReference type="ARBA" id="ARBA00023136"/>
    </source>
</evidence>
<evidence type="ECO:0000313" key="7">
    <source>
        <dbReference type="EMBL" id="RDX01383.1"/>
    </source>
</evidence>
<keyword evidence="3 5" id="KW-1133">Transmembrane helix</keyword>
<proteinExistence type="predicted"/>
<keyword evidence="1" id="KW-1003">Cell membrane</keyword>
<gene>
    <name evidence="7" type="ORF">UR08_10745</name>
</gene>
<keyword evidence="4 5" id="KW-0472">Membrane</keyword>